<keyword evidence="3" id="KW-1185">Reference proteome</keyword>
<protein>
    <submittedName>
        <fullName evidence="2">Uncharacterized protein</fullName>
    </submittedName>
</protein>
<gene>
    <name evidence="2" type="ORF">L596_024892</name>
</gene>
<feature type="region of interest" description="Disordered" evidence="1">
    <location>
        <begin position="1"/>
        <end position="21"/>
    </location>
</feature>
<accession>A0A4U5M655</accession>
<evidence type="ECO:0000256" key="1">
    <source>
        <dbReference type="SAM" id="MobiDB-lite"/>
    </source>
</evidence>
<evidence type="ECO:0000313" key="2">
    <source>
        <dbReference type="EMBL" id="TKR64336.1"/>
    </source>
</evidence>
<reference evidence="2 3" key="1">
    <citation type="journal article" date="2015" name="Genome Biol.">
        <title>Comparative genomics of Steinernema reveals deeply conserved gene regulatory networks.</title>
        <authorList>
            <person name="Dillman A.R."/>
            <person name="Macchietto M."/>
            <person name="Porter C.F."/>
            <person name="Rogers A."/>
            <person name="Williams B."/>
            <person name="Antoshechkin I."/>
            <person name="Lee M.M."/>
            <person name="Goodwin Z."/>
            <person name="Lu X."/>
            <person name="Lewis E.E."/>
            <person name="Goodrich-Blair H."/>
            <person name="Stock S.P."/>
            <person name="Adams B.J."/>
            <person name="Sternberg P.W."/>
            <person name="Mortazavi A."/>
        </authorList>
    </citation>
    <scope>NUCLEOTIDE SEQUENCE [LARGE SCALE GENOMIC DNA]</scope>
    <source>
        <strain evidence="2 3">ALL</strain>
    </source>
</reference>
<reference evidence="2 3" key="2">
    <citation type="journal article" date="2019" name="G3 (Bethesda)">
        <title>Hybrid Assembly of the Genome of the Entomopathogenic Nematode Steinernema carpocapsae Identifies the X-Chromosome.</title>
        <authorList>
            <person name="Serra L."/>
            <person name="Macchietto M."/>
            <person name="Macias-Munoz A."/>
            <person name="McGill C.J."/>
            <person name="Rodriguez I.M."/>
            <person name="Rodriguez B."/>
            <person name="Murad R."/>
            <person name="Mortazavi A."/>
        </authorList>
    </citation>
    <scope>NUCLEOTIDE SEQUENCE [LARGE SCALE GENOMIC DNA]</scope>
    <source>
        <strain evidence="2 3">ALL</strain>
    </source>
</reference>
<organism evidence="2 3">
    <name type="scientific">Steinernema carpocapsae</name>
    <name type="common">Entomopathogenic nematode</name>
    <dbReference type="NCBI Taxonomy" id="34508"/>
    <lineage>
        <taxon>Eukaryota</taxon>
        <taxon>Metazoa</taxon>
        <taxon>Ecdysozoa</taxon>
        <taxon>Nematoda</taxon>
        <taxon>Chromadorea</taxon>
        <taxon>Rhabditida</taxon>
        <taxon>Tylenchina</taxon>
        <taxon>Panagrolaimomorpha</taxon>
        <taxon>Strongyloidoidea</taxon>
        <taxon>Steinernematidae</taxon>
        <taxon>Steinernema</taxon>
    </lineage>
</organism>
<name>A0A4U5M655_STECR</name>
<evidence type="ECO:0000313" key="3">
    <source>
        <dbReference type="Proteomes" id="UP000298663"/>
    </source>
</evidence>
<sequence length="98" mass="11718">MDTKQKAQKPHPTPFFDRFPQESHRRPFHVVLPCIPRAEFQSPRALSIVKNLTIKQFRNWMNKKPKVSIVVADELKFRRKKNCCDFRFDKHAGIERDL</sequence>
<comment type="caution">
    <text evidence="2">The sequence shown here is derived from an EMBL/GenBank/DDBJ whole genome shotgun (WGS) entry which is preliminary data.</text>
</comment>
<proteinExistence type="predicted"/>
<dbReference type="EMBL" id="AZBU02000009">
    <property type="protein sequence ID" value="TKR64336.1"/>
    <property type="molecule type" value="Genomic_DNA"/>
</dbReference>
<dbReference type="Proteomes" id="UP000298663">
    <property type="component" value="Unassembled WGS sequence"/>
</dbReference>
<dbReference type="AlphaFoldDB" id="A0A4U5M655"/>